<organism evidence="1 2">
    <name type="scientific">Gracilibacillus salinarum</name>
    <dbReference type="NCBI Taxonomy" id="2932255"/>
    <lineage>
        <taxon>Bacteria</taxon>
        <taxon>Bacillati</taxon>
        <taxon>Bacillota</taxon>
        <taxon>Bacilli</taxon>
        <taxon>Bacillales</taxon>
        <taxon>Bacillaceae</taxon>
        <taxon>Gracilibacillus</taxon>
    </lineage>
</organism>
<sequence>MAINSHKSLIGFQERFKEIQGIEDDNIKSIRLAALMTDMESAYEFPMVGPLRIAAFKQSFPGVMKLYKEVSQARCFG</sequence>
<dbReference type="RefSeq" id="WP_244745780.1">
    <property type="nucleotide sequence ID" value="NZ_CP095071.1"/>
</dbReference>
<dbReference type="EMBL" id="CP095071">
    <property type="protein sequence ID" value="UOQ85663.1"/>
    <property type="molecule type" value="Genomic_DNA"/>
</dbReference>
<accession>A0ABY4GMR2</accession>
<gene>
    <name evidence="1" type="ORF">MUN87_01790</name>
</gene>
<name>A0ABY4GMR2_9BACI</name>
<evidence type="ECO:0000313" key="1">
    <source>
        <dbReference type="EMBL" id="UOQ85663.1"/>
    </source>
</evidence>
<keyword evidence="2" id="KW-1185">Reference proteome</keyword>
<evidence type="ECO:0000313" key="2">
    <source>
        <dbReference type="Proteomes" id="UP000831537"/>
    </source>
</evidence>
<dbReference type="Proteomes" id="UP000831537">
    <property type="component" value="Chromosome"/>
</dbReference>
<protein>
    <submittedName>
        <fullName evidence="1">Uncharacterized protein</fullName>
    </submittedName>
</protein>
<reference evidence="1 2" key="1">
    <citation type="submission" date="2022-04" db="EMBL/GenBank/DDBJ databases">
        <title>Gracilibacillus sp. isolated from saltern.</title>
        <authorList>
            <person name="Won M."/>
            <person name="Lee C.-M."/>
            <person name="Woen H.-Y."/>
            <person name="Kwon S.-W."/>
        </authorList>
    </citation>
    <scope>NUCLEOTIDE SEQUENCE [LARGE SCALE GENOMIC DNA]</scope>
    <source>
        <strain evidence="1 2">SSPM10-3</strain>
    </source>
</reference>
<proteinExistence type="predicted"/>